<dbReference type="Pfam" id="PF00005">
    <property type="entry name" value="ABC_tran"/>
    <property type="match status" value="2"/>
</dbReference>
<dbReference type="InterPro" id="IPR027417">
    <property type="entry name" value="P-loop_NTPase"/>
</dbReference>
<reference evidence="10" key="1">
    <citation type="submission" date="2018-05" db="EMBL/GenBank/DDBJ databases">
        <authorList>
            <person name="Li X."/>
        </authorList>
    </citation>
    <scope>NUCLEOTIDE SEQUENCE [LARGE SCALE GENOMIC DNA]</scope>
    <source>
        <strain evidence="10">YIM 73061</strain>
    </source>
</reference>
<dbReference type="PANTHER" id="PTHR43297:SF2">
    <property type="entry name" value="DIPEPTIDE TRANSPORT ATP-BINDING PROTEIN DPPD"/>
    <property type="match status" value="1"/>
</dbReference>
<evidence type="ECO:0000256" key="2">
    <source>
        <dbReference type="ARBA" id="ARBA00005417"/>
    </source>
</evidence>
<dbReference type="SMART" id="SM00382">
    <property type="entry name" value="AAA"/>
    <property type="match status" value="2"/>
</dbReference>
<comment type="similarity">
    <text evidence="2">Belongs to the ABC transporter superfamily.</text>
</comment>
<evidence type="ECO:0000259" key="8">
    <source>
        <dbReference type="PROSITE" id="PS50893"/>
    </source>
</evidence>
<dbReference type="Gene3D" id="3.40.50.300">
    <property type="entry name" value="P-loop containing nucleotide triphosphate hydrolases"/>
    <property type="match status" value="2"/>
</dbReference>
<dbReference type="SUPFAM" id="SSF52540">
    <property type="entry name" value="P-loop containing nucleoside triphosphate hydrolases"/>
    <property type="match status" value="2"/>
</dbReference>
<keyword evidence="4" id="KW-1003">Cell membrane</keyword>
<dbReference type="EMBL" id="QFYR01000001">
    <property type="protein sequence ID" value="RAK57061.1"/>
    <property type="molecule type" value="Genomic_DNA"/>
</dbReference>
<dbReference type="FunFam" id="3.40.50.300:FF:000016">
    <property type="entry name" value="Oligopeptide ABC transporter ATP-binding component"/>
    <property type="match status" value="2"/>
</dbReference>
<dbReference type="Pfam" id="PF08352">
    <property type="entry name" value="oligo_HPY"/>
    <property type="match status" value="2"/>
</dbReference>
<protein>
    <submittedName>
        <fullName evidence="9">ABC transporter ATP-binding protein</fullName>
    </submittedName>
</protein>
<feature type="domain" description="ABC transporter" evidence="8">
    <location>
        <begin position="285"/>
        <end position="532"/>
    </location>
</feature>
<dbReference type="GO" id="GO:0015833">
    <property type="term" value="P:peptide transport"/>
    <property type="evidence" value="ECO:0007669"/>
    <property type="project" value="InterPro"/>
</dbReference>
<feature type="domain" description="ABC transporter" evidence="8">
    <location>
        <begin position="9"/>
        <end position="258"/>
    </location>
</feature>
<evidence type="ECO:0000256" key="6">
    <source>
        <dbReference type="ARBA" id="ARBA00022840"/>
    </source>
</evidence>
<evidence type="ECO:0000256" key="1">
    <source>
        <dbReference type="ARBA" id="ARBA00004417"/>
    </source>
</evidence>
<dbReference type="InterPro" id="IPR013563">
    <property type="entry name" value="Oligopep_ABC_C"/>
</dbReference>
<organism evidence="9 10">
    <name type="scientific">Phenylobacterium deserti</name>
    <dbReference type="NCBI Taxonomy" id="1914756"/>
    <lineage>
        <taxon>Bacteria</taxon>
        <taxon>Pseudomonadati</taxon>
        <taxon>Pseudomonadota</taxon>
        <taxon>Alphaproteobacteria</taxon>
        <taxon>Caulobacterales</taxon>
        <taxon>Caulobacteraceae</taxon>
        <taxon>Phenylobacterium</taxon>
    </lineage>
</organism>
<keyword evidence="10" id="KW-1185">Reference proteome</keyword>
<comment type="subcellular location">
    <subcellularLocation>
        <location evidence="1">Cell inner membrane</location>
        <topology evidence="1">Peripheral membrane protein</topology>
    </subcellularLocation>
</comment>
<evidence type="ECO:0000256" key="7">
    <source>
        <dbReference type="ARBA" id="ARBA00023136"/>
    </source>
</evidence>
<proteinExistence type="inferred from homology"/>
<evidence type="ECO:0000256" key="5">
    <source>
        <dbReference type="ARBA" id="ARBA00022741"/>
    </source>
</evidence>
<dbReference type="OrthoDB" id="9802264at2"/>
<dbReference type="InterPro" id="IPR003593">
    <property type="entry name" value="AAA+_ATPase"/>
</dbReference>
<sequence>MSAPPPPVLTLDDLRVRFVGPEGEVEAVRGVSLSIAKGEVLGVVGESGSGKSQTFLAAMGLLAPNARTTGSARFQGQELLGLHAAALNRVRGSKMTMIFQDPLTALTPHIRIGEQIAEPLRAHLGLSARAAEARALEWLDKVRIPDARRRLRQFPHELSGGMRQRVMIAAALAPGPELLIADEPTTALDVTVQAEILELMAELQRETGTALALITHDMGVIARLADRVCVMRDGAYVEVAPVDRLFTQPASAYTRGLLEAVPRLDQPASGKLAPVAPDAPVVIEVRDIEVAFPIREGLLRRRSFKAVDGVSLSVREGETLSVVGESGSGKSTLARAVLRLISASGGAVTLLGRDITQADRESLRRARRDLQIVFQDPLASLDPRMTIGQSVAEPLQVFRPDLSLAQRTEAAAAMLARVGLGAAIAGRYPHELSGGQNQRAGIARAMILRPKLVVCDEAVSALDVTVRAQVLDLLAELQAEMGVAIIFISHDLAVVREISHRVLVLYRGQVVEEGAADQLFAQPRHAYTRALIAAAPIPDPSVERRRSREALAATAD</sequence>
<dbReference type="PANTHER" id="PTHR43297">
    <property type="entry name" value="OLIGOPEPTIDE TRANSPORT ATP-BINDING PROTEIN APPD"/>
    <property type="match status" value="1"/>
</dbReference>
<dbReference type="InterPro" id="IPR050388">
    <property type="entry name" value="ABC_Ni/Peptide_Import"/>
</dbReference>
<dbReference type="NCBIfam" id="NF008453">
    <property type="entry name" value="PRK11308.1"/>
    <property type="match status" value="2"/>
</dbReference>
<keyword evidence="3" id="KW-0813">Transport</keyword>
<accession>A0A328AS25</accession>
<dbReference type="GO" id="GO:0005524">
    <property type="term" value="F:ATP binding"/>
    <property type="evidence" value="ECO:0007669"/>
    <property type="project" value="UniProtKB-KW"/>
</dbReference>
<dbReference type="RefSeq" id="WP_111513513.1">
    <property type="nucleotide sequence ID" value="NZ_QFYR01000001.1"/>
</dbReference>
<gene>
    <name evidence="9" type="ORF">DJ018_03630</name>
</gene>
<dbReference type="InterPro" id="IPR003439">
    <property type="entry name" value="ABC_transporter-like_ATP-bd"/>
</dbReference>
<keyword evidence="5" id="KW-0547">Nucleotide-binding</keyword>
<dbReference type="GO" id="GO:0016887">
    <property type="term" value="F:ATP hydrolysis activity"/>
    <property type="evidence" value="ECO:0007669"/>
    <property type="project" value="InterPro"/>
</dbReference>
<dbReference type="GO" id="GO:0055085">
    <property type="term" value="P:transmembrane transport"/>
    <property type="evidence" value="ECO:0007669"/>
    <property type="project" value="UniProtKB-ARBA"/>
</dbReference>
<name>A0A328AS25_9CAUL</name>
<dbReference type="NCBIfam" id="NF007739">
    <property type="entry name" value="PRK10419.1"/>
    <property type="match status" value="2"/>
</dbReference>
<dbReference type="AlphaFoldDB" id="A0A328AS25"/>
<dbReference type="Proteomes" id="UP000249725">
    <property type="component" value="Unassembled WGS sequence"/>
</dbReference>
<dbReference type="PROSITE" id="PS50893">
    <property type="entry name" value="ABC_TRANSPORTER_2"/>
    <property type="match status" value="2"/>
</dbReference>
<dbReference type="GO" id="GO:0005886">
    <property type="term" value="C:plasma membrane"/>
    <property type="evidence" value="ECO:0007669"/>
    <property type="project" value="UniProtKB-SubCell"/>
</dbReference>
<keyword evidence="6 9" id="KW-0067">ATP-binding</keyword>
<evidence type="ECO:0000313" key="9">
    <source>
        <dbReference type="EMBL" id="RAK57061.1"/>
    </source>
</evidence>
<dbReference type="InterPro" id="IPR017871">
    <property type="entry name" value="ABC_transporter-like_CS"/>
</dbReference>
<dbReference type="CDD" id="cd03257">
    <property type="entry name" value="ABC_NikE_OppD_transporters"/>
    <property type="match status" value="2"/>
</dbReference>
<evidence type="ECO:0000256" key="4">
    <source>
        <dbReference type="ARBA" id="ARBA00022475"/>
    </source>
</evidence>
<evidence type="ECO:0000256" key="3">
    <source>
        <dbReference type="ARBA" id="ARBA00022448"/>
    </source>
</evidence>
<evidence type="ECO:0000313" key="10">
    <source>
        <dbReference type="Proteomes" id="UP000249725"/>
    </source>
</evidence>
<comment type="caution">
    <text evidence="9">The sequence shown here is derived from an EMBL/GenBank/DDBJ whole genome shotgun (WGS) entry which is preliminary data.</text>
</comment>
<dbReference type="PROSITE" id="PS00211">
    <property type="entry name" value="ABC_TRANSPORTER_1"/>
    <property type="match status" value="1"/>
</dbReference>
<keyword evidence="7" id="KW-0472">Membrane</keyword>